<keyword evidence="9 15" id="KW-0506">mRNA capping</keyword>
<evidence type="ECO:0000313" key="20">
    <source>
        <dbReference type="Proteomes" id="UP000800041"/>
    </source>
</evidence>
<evidence type="ECO:0000256" key="9">
    <source>
        <dbReference type="ARBA" id="ARBA00023042"/>
    </source>
</evidence>
<feature type="site" description="mRNA cap binding" evidence="16">
    <location>
        <position position="144"/>
    </location>
</feature>
<evidence type="ECO:0000313" key="19">
    <source>
        <dbReference type="EMBL" id="KAF1982137.1"/>
    </source>
</evidence>
<feature type="region of interest" description="Disordered" evidence="17">
    <location>
        <begin position="257"/>
        <end position="318"/>
    </location>
</feature>
<dbReference type="SUPFAM" id="SSF53335">
    <property type="entry name" value="S-adenosyl-L-methionine-dependent methyltransferases"/>
    <property type="match status" value="1"/>
</dbReference>
<evidence type="ECO:0000256" key="7">
    <source>
        <dbReference type="ARBA" id="ARBA00022691"/>
    </source>
</evidence>
<evidence type="ECO:0000256" key="16">
    <source>
        <dbReference type="PIRSR" id="PIRSR028762-2"/>
    </source>
</evidence>
<evidence type="ECO:0000256" key="6">
    <source>
        <dbReference type="ARBA" id="ARBA00022679"/>
    </source>
</evidence>
<evidence type="ECO:0000256" key="4">
    <source>
        <dbReference type="ARBA" id="ARBA00022603"/>
    </source>
</evidence>
<evidence type="ECO:0000256" key="11">
    <source>
        <dbReference type="ARBA" id="ARBA00032772"/>
    </source>
</evidence>
<dbReference type="PANTHER" id="PTHR12189:SF2">
    <property type="entry name" value="MRNA CAP GUANINE-N7 METHYLTRANSFERASE"/>
    <property type="match status" value="1"/>
</dbReference>
<dbReference type="EMBL" id="ML977188">
    <property type="protein sequence ID" value="KAF1982137.1"/>
    <property type="molecule type" value="Genomic_DNA"/>
</dbReference>
<evidence type="ECO:0000256" key="14">
    <source>
        <dbReference type="ARBA" id="ARBA00049739"/>
    </source>
</evidence>
<dbReference type="PANTHER" id="PTHR12189">
    <property type="entry name" value="MRNA GUANINE-7- METHYLTRANSFERASE"/>
    <property type="match status" value="1"/>
</dbReference>
<reference evidence="19" key="1">
    <citation type="journal article" date="2020" name="Stud. Mycol.">
        <title>101 Dothideomycetes genomes: a test case for predicting lifestyles and emergence of pathogens.</title>
        <authorList>
            <person name="Haridas S."/>
            <person name="Albert R."/>
            <person name="Binder M."/>
            <person name="Bloem J."/>
            <person name="Labutti K."/>
            <person name="Salamov A."/>
            <person name="Andreopoulos B."/>
            <person name="Baker S."/>
            <person name="Barry K."/>
            <person name="Bills G."/>
            <person name="Bluhm B."/>
            <person name="Cannon C."/>
            <person name="Castanera R."/>
            <person name="Culley D."/>
            <person name="Daum C."/>
            <person name="Ezra D."/>
            <person name="Gonzalez J."/>
            <person name="Henrissat B."/>
            <person name="Kuo A."/>
            <person name="Liang C."/>
            <person name="Lipzen A."/>
            <person name="Lutzoni F."/>
            <person name="Magnuson J."/>
            <person name="Mondo S."/>
            <person name="Nolan M."/>
            <person name="Ohm R."/>
            <person name="Pangilinan J."/>
            <person name="Park H.-J."/>
            <person name="Ramirez L."/>
            <person name="Alfaro M."/>
            <person name="Sun H."/>
            <person name="Tritt A."/>
            <person name="Yoshinaga Y."/>
            <person name="Zwiers L.-H."/>
            <person name="Turgeon B."/>
            <person name="Goodwin S."/>
            <person name="Spatafora J."/>
            <person name="Crous P."/>
            <person name="Grigoriev I."/>
        </authorList>
    </citation>
    <scope>NUCLEOTIDE SEQUENCE</scope>
    <source>
        <strain evidence="19">CBS 113979</strain>
    </source>
</reference>
<feature type="site" description="mRNA cap binding" evidence="16">
    <location>
        <position position="118"/>
    </location>
</feature>
<dbReference type="PROSITE" id="PS51562">
    <property type="entry name" value="RNA_CAP0_MT"/>
    <property type="match status" value="1"/>
</dbReference>
<feature type="site" description="mRNA cap binding" evidence="16">
    <location>
        <position position="208"/>
    </location>
</feature>
<evidence type="ECO:0000256" key="12">
    <source>
        <dbReference type="ARBA" id="ARBA00033387"/>
    </source>
</evidence>
<dbReference type="GO" id="GO:0005634">
    <property type="term" value="C:nucleus"/>
    <property type="evidence" value="ECO:0007669"/>
    <property type="project" value="UniProtKB-SubCell"/>
</dbReference>
<feature type="site" description="mRNA cap binding" evidence="16">
    <location>
        <position position="112"/>
    </location>
</feature>
<comment type="subcellular location">
    <subcellularLocation>
        <location evidence="2 15">Nucleus</location>
    </subcellularLocation>
</comment>
<protein>
    <recommendedName>
        <fullName evidence="14 15">mRNA cap guanine-N(7) methyltransferase</fullName>
        <ecNumber evidence="3 15">2.1.1.56</ecNumber>
    </recommendedName>
    <alternativeName>
        <fullName evidence="11 15">mRNA (guanine-N(7))-methyltransferase</fullName>
    </alternativeName>
    <alternativeName>
        <fullName evidence="12 15">mRNA cap methyltransferase</fullName>
    </alternativeName>
</protein>
<dbReference type="OrthoDB" id="10248867at2759"/>
<dbReference type="Proteomes" id="UP000800041">
    <property type="component" value="Unassembled WGS sequence"/>
</dbReference>
<evidence type="ECO:0000256" key="13">
    <source>
        <dbReference type="ARBA" id="ARBA00044712"/>
    </source>
</evidence>
<evidence type="ECO:0000256" key="17">
    <source>
        <dbReference type="SAM" id="MobiDB-lite"/>
    </source>
</evidence>
<keyword evidence="7 15" id="KW-0949">S-adenosyl-L-methionine</keyword>
<feature type="compositionally biased region" description="Low complexity" evidence="17">
    <location>
        <begin position="30"/>
        <end position="41"/>
    </location>
</feature>
<keyword evidence="5 15" id="KW-0507">mRNA processing</keyword>
<evidence type="ECO:0000256" key="2">
    <source>
        <dbReference type="ARBA" id="ARBA00004123"/>
    </source>
</evidence>
<evidence type="ECO:0000256" key="15">
    <source>
        <dbReference type="PIRNR" id="PIRNR028762"/>
    </source>
</evidence>
<name>A0A6G1GN02_9PEZI</name>
<evidence type="ECO:0000256" key="5">
    <source>
        <dbReference type="ARBA" id="ARBA00022664"/>
    </source>
</evidence>
<keyword evidence="8 15" id="KW-0694">RNA-binding</keyword>
<feature type="compositionally biased region" description="Basic and acidic residues" evidence="17">
    <location>
        <begin position="284"/>
        <end position="307"/>
    </location>
</feature>
<feature type="region of interest" description="Disordered" evidence="17">
    <location>
        <begin position="1"/>
        <end position="49"/>
    </location>
</feature>
<feature type="compositionally biased region" description="Basic residues" evidence="17">
    <location>
        <begin position="10"/>
        <end position="28"/>
    </location>
</feature>
<dbReference type="InterPro" id="IPR029063">
    <property type="entry name" value="SAM-dependent_MTases_sf"/>
</dbReference>
<dbReference type="Gene3D" id="3.40.50.150">
    <property type="entry name" value="Vaccinia Virus protein VP39"/>
    <property type="match status" value="1"/>
</dbReference>
<feature type="compositionally biased region" description="Basic and acidic residues" evidence="17">
    <location>
        <begin position="257"/>
        <end position="274"/>
    </location>
</feature>
<keyword evidence="20" id="KW-1185">Reference proteome</keyword>
<evidence type="ECO:0000259" key="18">
    <source>
        <dbReference type="PROSITE" id="PS51562"/>
    </source>
</evidence>
<dbReference type="EC" id="2.1.1.56" evidence="3 15"/>
<keyword evidence="6 15" id="KW-0808">Transferase</keyword>
<sequence>MTSTEQPTNPRKRSLSRSRSPPRQRKRPGATAKLTAAPKAASPQPTLTPVRTGVQNIVTSHYNSVPERGRSWRQTSSEIVGLRNLNNWVKSVLIGKCTPEDTANVLDIGCGKGGDLGKWQASRKIERYVGLDPADVSIQQARERYGQMTRRAGRRGIFDARFFVKDCFGETVGNIPEIAQLGFDAEGVKAGYGQGGGFDVVTMMFCMHYAFENEQKARIMLSNVAAALRKGGRLIGVAPNSDVISEKVVEYHKKLAEKEAAKETSKPEEQKEQNGDTAEDDEQPDKGDEKSEKEGSEDDTTKPKATTDTESDPPSPLKWGNKLYSVSFPPAFPPPPASGIFRPPFGWKYSYWLTEAVEAPEYVVPWEAFRGLADDYNLELDYRKSFEDVWKEEKDDPVFGPLSEKMKVTDRNGRFQVCEKEMEAAGFYHAFAFRKV</sequence>
<evidence type="ECO:0000256" key="1">
    <source>
        <dbReference type="ARBA" id="ARBA00003378"/>
    </source>
</evidence>
<dbReference type="InterPro" id="IPR039753">
    <property type="entry name" value="RG7MT1"/>
</dbReference>
<dbReference type="GO" id="GO:0003723">
    <property type="term" value="F:RNA binding"/>
    <property type="evidence" value="ECO:0007669"/>
    <property type="project" value="UniProtKB-KW"/>
</dbReference>
<gene>
    <name evidence="19" type="ORF">K402DRAFT_415148</name>
</gene>
<feature type="site" description="mRNA cap binding" evidence="16">
    <location>
        <position position="428"/>
    </location>
</feature>
<feature type="site" description="mRNA cap binding" evidence="16">
    <location>
        <position position="361"/>
    </location>
</feature>
<dbReference type="AlphaFoldDB" id="A0A6G1GN02"/>
<comment type="catalytic activity">
    <reaction evidence="13">
        <text>a 5'-end (5'-triphosphoguanosine)-ribonucleoside in mRNA + S-adenosyl-L-methionine = a 5'-end (N(7)-methyl 5'-triphosphoguanosine)-ribonucleoside in mRNA + S-adenosyl-L-homocysteine</text>
        <dbReference type="Rhea" id="RHEA:67008"/>
        <dbReference type="Rhea" id="RHEA-COMP:17166"/>
        <dbReference type="Rhea" id="RHEA-COMP:17167"/>
        <dbReference type="ChEBI" id="CHEBI:57856"/>
        <dbReference type="ChEBI" id="CHEBI:59789"/>
        <dbReference type="ChEBI" id="CHEBI:156461"/>
        <dbReference type="ChEBI" id="CHEBI:167617"/>
        <dbReference type="EC" id="2.1.1.56"/>
    </reaction>
</comment>
<dbReference type="CDD" id="cd02440">
    <property type="entry name" value="AdoMet_MTases"/>
    <property type="match status" value="1"/>
</dbReference>
<dbReference type="GO" id="GO:0004482">
    <property type="term" value="F:mRNA 5'-cap (guanine-N7-)-methyltransferase activity"/>
    <property type="evidence" value="ECO:0007669"/>
    <property type="project" value="UniProtKB-EC"/>
</dbReference>
<keyword evidence="4 15" id="KW-0489">Methyltransferase</keyword>
<keyword evidence="10 15" id="KW-0539">Nucleus</keyword>
<dbReference type="InterPro" id="IPR016899">
    <property type="entry name" value="mRNA_G-N7_MeTrfase_euk"/>
</dbReference>
<dbReference type="InterPro" id="IPR004971">
    <property type="entry name" value="mRNA_G-N7_MeTrfase_dom"/>
</dbReference>
<evidence type="ECO:0000256" key="10">
    <source>
        <dbReference type="ARBA" id="ARBA00023242"/>
    </source>
</evidence>
<feature type="domain" description="MRNA cap 0 methyltransferase" evidence="18">
    <location>
        <begin position="77"/>
        <end position="436"/>
    </location>
</feature>
<evidence type="ECO:0000256" key="8">
    <source>
        <dbReference type="ARBA" id="ARBA00022884"/>
    </source>
</evidence>
<comment type="similarity">
    <text evidence="15">Belongs to the class I-like SAM-binding methyltransferase superfamily. mRNA cap 0 methyltransferase family.</text>
</comment>
<proteinExistence type="inferred from homology"/>
<feature type="binding site" evidence="16">
    <location>
        <begin position="86"/>
        <end position="87"/>
    </location>
    <ligand>
        <name>mRNA</name>
        <dbReference type="ChEBI" id="CHEBI:33699"/>
    </ligand>
</feature>
<accession>A0A6G1GN02</accession>
<dbReference type="PIRSF" id="PIRSF028762">
    <property type="entry name" value="ABD1"/>
    <property type="match status" value="1"/>
</dbReference>
<dbReference type="Pfam" id="PF03291">
    <property type="entry name" value="mRNA_G-N7_MeTrfase"/>
    <property type="match status" value="2"/>
</dbReference>
<comment type="function">
    <text evidence="1">Responsible for methylating the 5'-cap structure of mRNAs.</text>
</comment>
<evidence type="ECO:0000256" key="3">
    <source>
        <dbReference type="ARBA" id="ARBA00011926"/>
    </source>
</evidence>
<organism evidence="19 20">
    <name type="scientific">Aulographum hederae CBS 113979</name>
    <dbReference type="NCBI Taxonomy" id="1176131"/>
    <lineage>
        <taxon>Eukaryota</taxon>
        <taxon>Fungi</taxon>
        <taxon>Dikarya</taxon>
        <taxon>Ascomycota</taxon>
        <taxon>Pezizomycotina</taxon>
        <taxon>Dothideomycetes</taxon>
        <taxon>Pleosporomycetidae</taxon>
        <taxon>Aulographales</taxon>
        <taxon>Aulographaceae</taxon>
    </lineage>
</organism>